<dbReference type="EMBL" id="BJYU01000230">
    <property type="protein sequence ID" value="GEO18698.1"/>
    <property type="molecule type" value="Genomic_DNA"/>
</dbReference>
<accession>A0A512C3A1</accession>
<comment type="caution">
    <text evidence="1">The sequence shown here is derived from an EMBL/GenBank/DDBJ whole genome shotgun (WGS) entry which is preliminary data.</text>
</comment>
<gene>
    <name evidence="1" type="ORF">MAE02_63940</name>
</gene>
<name>A0A512C3A1_9HYPH</name>
<reference evidence="1 2" key="1">
    <citation type="submission" date="2019-07" db="EMBL/GenBank/DDBJ databases">
        <title>Whole genome shotgun sequence of Microvirga aerophila NBRC 106136.</title>
        <authorList>
            <person name="Hosoyama A."/>
            <person name="Uohara A."/>
            <person name="Ohji S."/>
            <person name="Ichikawa N."/>
        </authorList>
    </citation>
    <scope>NUCLEOTIDE SEQUENCE [LARGE SCALE GENOMIC DNA]</scope>
    <source>
        <strain evidence="1 2">NBRC 106136</strain>
    </source>
</reference>
<keyword evidence="2" id="KW-1185">Reference proteome</keyword>
<protein>
    <submittedName>
        <fullName evidence="1">Uncharacterized protein</fullName>
    </submittedName>
</protein>
<dbReference type="Proteomes" id="UP000321085">
    <property type="component" value="Unassembled WGS sequence"/>
</dbReference>
<sequence length="84" mass="9408">MDKEVERVQTIVDIIALKAIEVPLEARPTFIEGEVAKVRDTVRQTYKADPNLTADAMKLVDQIDQWTRKRIEILEIGGGKTGTA</sequence>
<evidence type="ECO:0000313" key="2">
    <source>
        <dbReference type="Proteomes" id="UP000321085"/>
    </source>
</evidence>
<evidence type="ECO:0000313" key="1">
    <source>
        <dbReference type="EMBL" id="GEO18698.1"/>
    </source>
</evidence>
<dbReference type="AlphaFoldDB" id="A0A512C3A1"/>
<proteinExistence type="predicted"/>
<organism evidence="1 2">
    <name type="scientific">Microvirga aerophila</name>
    <dbReference type="NCBI Taxonomy" id="670291"/>
    <lineage>
        <taxon>Bacteria</taxon>
        <taxon>Pseudomonadati</taxon>
        <taxon>Pseudomonadota</taxon>
        <taxon>Alphaproteobacteria</taxon>
        <taxon>Hyphomicrobiales</taxon>
        <taxon>Methylobacteriaceae</taxon>
        <taxon>Microvirga</taxon>
    </lineage>
</organism>
<dbReference type="RefSeq" id="WP_147023140.1">
    <property type="nucleotide sequence ID" value="NZ_BJYU01000230.1"/>
</dbReference>